<evidence type="ECO:0000313" key="2">
    <source>
        <dbReference type="Proteomes" id="UP000789860"/>
    </source>
</evidence>
<dbReference type="Proteomes" id="UP000789860">
    <property type="component" value="Unassembled WGS sequence"/>
</dbReference>
<evidence type="ECO:0000313" key="1">
    <source>
        <dbReference type="EMBL" id="CAG8531378.1"/>
    </source>
</evidence>
<proteinExistence type="predicted"/>
<keyword evidence="2" id="KW-1185">Reference proteome</keyword>
<comment type="caution">
    <text evidence="1">The sequence shown here is derived from an EMBL/GenBank/DDBJ whole genome shotgun (WGS) entry which is preliminary data.</text>
</comment>
<feature type="non-terminal residue" evidence="1">
    <location>
        <position position="1"/>
    </location>
</feature>
<organism evidence="1 2">
    <name type="scientific">Scutellospora calospora</name>
    <dbReference type="NCBI Taxonomy" id="85575"/>
    <lineage>
        <taxon>Eukaryota</taxon>
        <taxon>Fungi</taxon>
        <taxon>Fungi incertae sedis</taxon>
        <taxon>Mucoromycota</taxon>
        <taxon>Glomeromycotina</taxon>
        <taxon>Glomeromycetes</taxon>
        <taxon>Diversisporales</taxon>
        <taxon>Gigasporaceae</taxon>
        <taxon>Scutellospora</taxon>
    </lineage>
</organism>
<gene>
    <name evidence="1" type="ORF">SCALOS_LOCUS4472</name>
</gene>
<reference evidence="1" key="1">
    <citation type="submission" date="2021-06" db="EMBL/GenBank/DDBJ databases">
        <authorList>
            <person name="Kallberg Y."/>
            <person name="Tangrot J."/>
            <person name="Rosling A."/>
        </authorList>
    </citation>
    <scope>NUCLEOTIDE SEQUENCE</scope>
    <source>
        <strain evidence="1">AU212A</strain>
    </source>
</reference>
<sequence>TVLINPNERWQVIEGWGTSLCWWANVIGGFPNIVRNHIADLVFDVDKGLGLNVIRYNIGGGDNPSHHHLRPGGAIPGFLPCQNCRYNWTADKNQRWILFAAKIRGADIFEAFSNSPPYWMTYSGCSSGSVNCDSNNLNKSYYDAYADYLTNVVDWYGKQGLIFRTLEPFNEPSSNFWCANGSQEGCYFSCSTINTIIKKVGINLKNKGLSNQTSISAADENTIDLEVYVRGCIDPDAKLYVSQYNTHAYDGTERTLLNALSKQDGKRLWMSEVGLSASQDMSASIQLSEKILNDMRNLQPVAWVYWQAVEEDSINSYGWGLIGVNYYNSSILNIHLGFYGFAQYTKFIRRGYQIIASNDSDTLAAYSADNQTFVLVCTNKDTDDEIWNLDVSLFNISSFTAFRTSNNNETLTQLQIEQNITNGILTYIHPANSITTWVFSLKI</sequence>
<accession>A0ACA9LHM7</accession>
<dbReference type="EMBL" id="CAJVPM010006072">
    <property type="protein sequence ID" value="CAG8531378.1"/>
    <property type="molecule type" value="Genomic_DNA"/>
</dbReference>
<protein>
    <submittedName>
        <fullName evidence="1">8150_t:CDS:1</fullName>
    </submittedName>
</protein>
<name>A0ACA9LHM7_9GLOM</name>